<accession>A0A0D7ASF1</accession>
<feature type="compositionally biased region" description="Basic and acidic residues" evidence="1">
    <location>
        <begin position="165"/>
        <end position="176"/>
    </location>
</feature>
<name>A0A0D7ASF1_9AGAR</name>
<evidence type="ECO:0000313" key="3">
    <source>
        <dbReference type="Proteomes" id="UP000054007"/>
    </source>
</evidence>
<gene>
    <name evidence="2" type="ORF">CYLTODRAFT_459988</name>
</gene>
<sequence length="232" mass="26731">MRHSWVLWGVLLRLAARRDQYQDFLRGIRDDDPEAYELFMNAGSEAPTSKDEDAIVSFVYGFARGVARSTSPDAVKTWKDEAARKRCADWFLDREHFLCLVQRAGKGAKNWKEWVLDRWHTRLDAWYYEEVEHAASEWKVAGERREAVLRAQVTDDSPQVEPELEEQHDQQGHERAPPSTLHGVGPDDSSHGAPVTEEQQEQESAHRPHNVGYPEQIRNLFGVRITQNTLSL</sequence>
<evidence type="ECO:0000313" key="2">
    <source>
        <dbReference type="EMBL" id="KIY61278.1"/>
    </source>
</evidence>
<proteinExistence type="predicted"/>
<evidence type="ECO:0000256" key="1">
    <source>
        <dbReference type="SAM" id="MobiDB-lite"/>
    </source>
</evidence>
<protein>
    <submittedName>
        <fullName evidence="2">Uncharacterized protein</fullName>
    </submittedName>
</protein>
<feature type="region of interest" description="Disordered" evidence="1">
    <location>
        <begin position="152"/>
        <end position="214"/>
    </location>
</feature>
<reference evidence="2 3" key="1">
    <citation type="journal article" date="2015" name="Fungal Genet. Biol.">
        <title>Evolution of novel wood decay mechanisms in Agaricales revealed by the genome sequences of Fistulina hepatica and Cylindrobasidium torrendii.</title>
        <authorList>
            <person name="Floudas D."/>
            <person name="Held B.W."/>
            <person name="Riley R."/>
            <person name="Nagy L.G."/>
            <person name="Koehler G."/>
            <person name="Ransdell A.S."/>
            <person name="Younus H."/>
            <person name="Chow J."/>
            <person name="Chiniquy J."/>
            <person name="Lipzen A."/>
            <person name="Tritt A."/>
            <person name="Sun H."/>
            <person name="Haridas S."/>
            <person name="LaButti K."/>
            <person name="Ohm R.A."/>
            <person name="Kues U."/>
            <person name="Blanchette R.A."/>
            <person name="Grigoriev I.V."/>
            <person name="Minto R.E."/>
            <person name="Hibbett D.S."/>
        </authorList>
    </citation>
    <scope>NUCLEOTIDE SEQUENCE [LARGE SCALE GENOMIC DNA]</scope>
    <source>
        <strain evidence="2 3">FP15055 ss-10</strain>
    </source>
</reference>
<dbReference type="Proteomes" id="UP000054007">
    <property type="component" value="Unassembled WGS sequence"/>
</dbReference>
<keyword evidence="3" id="KW-1185">Reference proteome</keyword>
<organism evidence="2 3">
    <name type="scientific">Cylindrobasidium torrendii FP15055 ss-10</name>
    <dbReference type="NCBI Taxonomy" id="1314674"/>
    <lineage>
        <taxon>Eukaryota</taxon>
        <taxon>Fungi</taxon>
        <taxon>Dikarya</taxon>
        <taxon>Basidiomycota</taxon>
        <taxon>Agaricomycotina</taxon>
        <taxon>Agaricomycetes</taxon>
        <taxon>Agaricomycetidae</taxon>
        <taxon>Agaricales</taxon>
        <taxon>Marasmiineae</taxon>
        <taxon>Physalacriaceae</taxon>
        <taxon>Cylindrobasidium</taxon>
    </lineage>
</organism>
<dbReference type="AlphaFoldDB" id="A0A0D7ASF1"/>
<dbReference type="EMBL" id="KN880987">
    <property type="protein sequence ID" value="KIY61278.1"/>
    <property type="molecule type" value="Genomic_DNA"/>
</dbReference>